<dbReference type="Proteomes" id="UP001497527">
    <property type="component" value="Unassembled WGS sequence"/>
</dbReference>
<evidence type="ECO:0000313" key="1">
    <source>
        <dbReference type="EMBL" id="CAL2102126.1"/>
    </source>
</evidence>
<comment type="caution">
    <text evidence="1">The sequence shown here is derived from an EMBL/GenBank/DDBJ whole genome shotgun (WGS) entry which is preliminary data.</text>
</comment>
<evidence type="ECO:0000313" key="2">
    <source>
        <dbReference type="Proteomes" id="UP001497527"/>
    </source>
</evidence>
<dbReference type="EMBL" id="CAXJIO010000010">
    <property type="protein sequence ID" value="CAL2102126.1"/>
    <property type="molecule type" value="Genomic_DNA"/>
</dbReference>
<gene>
    <name evidence="1" type="ORF">T190423A01A_10689</name>
</gene>
<dbReference type="NCBIfam" id="TIGR03514">
    <property type="entry name" value="GldB_lipo"/>
    <property type="match status" value="1"/>
</dbReference>
<dbReference type="Pfam" id="PF25594">
    <property type="entry name" value="GldB_lipo"/>
    <property type="match status" value="1"/>
</dbReference>
<sequence length="318" mass="37834">MRKILWSFLLLTLLVSCKEEDKKKVDVSNIAVETKVARFEVDFYNASEKTLPELKSKYPLFFPHDVDSVWVNKIKNADEQELFKETQKIYRDISSLEKQLNILFRHIKYYNPNFKEPVVITTLSNIDYNNRVIYIGDYLTISLDVYLGKEHEFYGDYPLYVKTNNTKEHIIVDVANAIIEKQIKPNSKRTFIEKMIAEGKKMYVLDMYLPNESDREKIGYAENKYHWILENEEGVWRYFIEKDLLYSTDSKLNKRFLDIAPFSKFYLESDSETPGRVGVWMGWQIVRAFMKNNDVSLHELMQLNAEEIFKKSKYKPRK</sequence>
<accession>A0ABM9P968</accession>
<dbReference type="RefSeq" id="WP_348714424.1">
    <property type="nucleotide sequence ID" value="NZ_CAXJIO010000010.1"/>
</dbReference>
<keyword evidence="2" id="KW-1185">Reference proteome</keyword>
<organism evidence="1 2">
    <name type="scientific">Tenacibaculum polynesiense</name>
    <dbReference type="NCBI Taxonomy" id="3137857"/>
    <lineage>
        <taxon>Bacteria</taxon>
        <taxon>Pseudomonadati</taxon>
        <taxon>Bacteroidota</taxon>
        <taxon>Flavobacteriia</taxon>
        <taxon>Flavobacteriales</taxon>
        <taxon>Flavobacteriaceae</taxon>
        <taxon>Tenacibaculum</taxon>
    </lineage>
</organism>
<dbReference type="InterPro" id="IPR019853">
    <property type="entry name" value="GldB-like"/>
</dbReference>
<name>A0ABM9P968_9FLAO</name>
<protein>
    <submittedName>
        <fullName evidence="1">Gliding motility protein GldB</fullName>
    </submittedName>
</protein>
<proteinExistence type="predicted"/>
<reference evidence="1 2" key="1">
    <citation type="submission" date="2024-05" db="EMBL/GenBank/DDBJ databases">
        <authorList>
            <person name="Duchaud E."/>
        </authorList>
    </citation>
    <scope>NUCLEOTIDE SEQUENCE [LARGE SCALE GENOMIC DNA]</scope>
    <source>
        <strain evidence="1">Ena-SAMPLE-TAB-13-05-2024-13:56:06:370-140308</strain>
    </source>
</reference>
<dbReference type="PROSITE" id="PS51257">
    <property type="entry name" value="PROKAR_LIPOPROTEIN"/>
    <property type="match status" value="1"/>
</dbReference>